<feature type="domain" description="PARP alpha-helical" evidence="15">
    <location>
        <begin position="2387"/>
        <end position="2524"/>
    </location>
</feature>
<accession>A0A9P6X9L2</accession>
<dbReference type="GO" id="GO:0016779">
    <property type="term" value="F:nucleotidyltransferase activity"/>
    <property type="evidence" value="ECO:0007669"/>
    <property type="project" value="UniProtKB-KW"/>
</dbReference>
<dbReference type="PANTHER" id="PTHR24123">
    <property type="entry name" value="ANKYRIN REPEAT-CONTAINING"/>
    <property type="match status" value="1"/>
</dbReference>
<feature type="domain" description="Peptidase A2" evidence="13">
    <location>
        <begin position="1219"/>
        <end position="1231"/>
    </location>
</feature>
<dbReference type="InterPro" id="IPR004102">
    <property type="entry name" value="Poly(ADP-ribose)pol_reg_dom"/>
</dbReference>
<keyword evidence="7 9" id="KW-0040">ANK repeat</keyword>
<dbReference type="InterPro" id="IPR008893">
    <property type="entry name" value="WGR_domain"/>
</dbReference>
<dbReference type="InterPro" id="IPR001995">
    <property type="entry name" value="Peptidase_A2_cat"/>
</dbReference>
<dbReference type="Gene3D" id="3.90.228.10">
    <property type="match status" value="1"/>
</dbReference>
<keyword evidence="2 10" id="KW-0328">Glycosyltransferase</keyword>
<dbReference type="Pfam" id="PF02877">
    <property type="entry name" value="PARP_reg"/>
    <property type="match status" value="1"/>
</dbReference>
<dbReference type="InterPro" id="IPR012317">
    <property type="entry name" value="Poly(ADP-ribose)pol_cat_dom"/>
</dbReference>
<dbReference type="PROSITE" id="PS51977">
    <property type="entry name" value="WGR"/>
    <property type="match status" value="1"/>
</dbReference>
<feature type="repeat" description="ANK" evidence="9">
    <location>
        <begin position="1312"/>
        <end position="1344"/>
    </location>
</feature>
<feature type="repeat" description="ANK" evidence="9">
    <location>
        <begin position="1795"/>
        <end position="1827"/>
    </location>
</feature>
<dbReference type="SUPFAM" id="SSF47587">
    <property type="entry name" value="Domain of poly(ADP-ribose) polymerase"/>
    <property type="match status" value="1"/>
</dbReference>
<dbReference type="PANTHER" id="PTHR24123:SF33">
    <property type="entry name" value="PROTEIN HOS4"/>
    <property type="match status" value="1"/>
</dbReference>
<evidence type="ECO:0000256" key="5">
    <source>
        <dbReference type="ARBA" id="ARBA00022737"/>
    </source>
</evidence>
<organism evidence="17 18">
    <name type="scientific">Rhizopus oryzae</name>
    <name type="common">Mucormycosis agent</name>
    <name type="synonym">Rhizopus arrhizus var. delemar</name>
    <dbReference type="NCBI Taxonomy" id="64495"/>
    <lineage>
        <taxon>Eukaryota</taxon>
        <taxon>Fungi</taxon>
        <taxon>Fungi incertae sedis</taxon>
        <taxon>Mucoromycota</taxon>
        <taxon>Mucoromycotina</taxon>
        <taxon>Mucoromycetes</taxon>
        <taxon>Mucorales</taxon>
        <taxon>Mucorineae</taxon>
        <taxon>Rhizopodaceae</taxon>
        <taxon>Rhizopus</taxon>
    </lineage>
</organism>
<dbReference type="Pfam" id="PF00644">
    <property type="entry name" value="PARP"/>
    <property type="match status" value="1"/>
</dbReference>
<keyword evidence="5" id="KW-0677">Repeat</keyword>
<dbReference type="PROSITE" id="PS50088">
    <property type="entry name" value="ANK_REPEAT"/>
    <property type="match status" value="14"/>
</dbReference>
<dbReference type="InterPro" id="IPR036770">
    <property type="entry name" value="Ankyrin_rpt-contain_sf"/>
</dbReference>
<dbReference type="InterPro" id="IPR051165">
    <property type="entry name" value="Multifunctional_ANK_Repeat"/>
</dbReference>
<feature type="coiled-coil region" evidence="11">
    <location>
        <begin position="2428"/>
        <end position="2458"/>
    </location>
</feature>
<dbReference type="GO" id="GO:0003950">
    <property type="term" value="F:NAD+ poly-ADP-ribosyltransferase activity"/>
    <property type="evidence" value="ECO:0007669"/>
    <property type="project" value="UniProtKB-UniRule"/>
</dbReference>
<feature type="repeat" description="ANK" evidence="9">
    <location>
        <begin position="1053"/>
        <end position="1085"/>
    </location>
</feature>
<feature type="compositionally biased region" description="Acidic residues" evidence="12">
    <location>
        <begin position="2908"/>
        <end position="2923"/>
    </location>
</feature>
<feature type="repeat" description="ANK" evidence="9">
    <location>
        <begin position="558"/>
        <end position="590"/>
    </location>
</feature>
<dbReference type="GO" id="GO:0006508">
    <property type="term" value="P:proteolysis"/>
    <property type="evidence" value="ECO:0007669"/>
    <property type="project" value="InterPro"/>
</dbReference>
<evidence type="ECO:0000256" key="4">
    <source>
        <dbReference type="ARBA" id="ARBA00022695"/>
    </source>
</evidence>
<feature type="repeat" description="ANK" evidence="9">
    <location>
        <begin position="626"/>
        <end position="658"/>
    </location>
</feature>
<evidence type="ECO:0000256" key="7">
    <source>
        <dbReference type="ARBA" id="ARBA00023043"/>
    </source>
</evidence>
<dbReference type="OrthoDB" id="2017365at2759"/>
<evidence type="ECO:0000256" key="9">
    <source>
        <dbReference type="PROSITE-ProRule" id="PRU00023"/>
    </source>
</evidence>
<evidence type="ECO:0000313" key="17">
    <source>
        <dbReference type="EMBL" id="KAG1308122.1"/>
    </source>
</evidence>
<dbReference type="SMART" id="SM00773">
    <property type="entry name" value="WGR"/>
    <property type="match status" value="1"/>
</dbReference>
<feature type="region of interest" description="Disordered" evidence="12">
    <location>
        <begin position="141"/>
        <end position="167"/>
    </location>
</feature>
<name>A0A9P6X9L2_RHIOR</name>
<dbReference type="InterPro" id="IPR036930">
    <property type="entry name" value="WGR_dom_sf"/>
</dbReference>
<reference evidence="17" key="1">
    <citation type="journal article" date="2020" name="Microb. Genom.">
        <title>Genetic diversity of clinical and environmental Mucorales isolates obtained from an investigation of mucormycosis cases among solid organ transplant recipients.</title>
        <authorList>
            <person name="Nguyen M.H."/>
            <person name="Kaul D."/>
            <person name="Muto C."/>
            <person name="Cheng S.J."/>
            <person name="Richter R.A."/>
            <person name="Bruno V.M."/>
            <person name="Liu G."/>
            <person name="Beyhan S."/>
            <person name="Sundermann A.J."/>
            <person name="Mounaud S."/>
            <person name="Pasculle A.W."/>
            <person name="Nierman W.C."/>
            <person name="Driscoll E."/>
            <person name="Cumbie R."/>
            <person name="Clancy C.J."/>
            <person name="Dupont C.L."/>
        </authorList>
    </citation>
    <scope>NUCLEOTIDE SEQUENCE</scope>
    <source>
        <strain evidence="17">GL11</strain>
    </source>
</reference>
<dbReference type="SUPFAM" id="SSF56399">
    <property type="entry name" value="ADP-ribosylation"/>
    <property type="match status" value="1"/>
</dbReference>
<dbReference type="Pfam" id="PF05406">
    <property type="entry name" value="WGR"/>
    <property type="match status" value="1"/>
</dbReference>
<dbReference type="Pfam" id="PF00023">
    <property type="entry name" value="Ank"/>
    <property type="match status" value="4"/>
</dbReference>
<evidence type="ECO:0000256" key="8">
    <source>
        <dbReference type="ARBA" id="ARBA00023242"/>
    </source>
</evidence>
<feature type="repeat" description="ANK" evidence="9">
    <location>
        <begin position="849"/>
        <end position="874"/>
    </location>
</feature>
<dbReference type="EMBL" id="JAANQT010000826">
    <property type="protein sequence ID" value="KAG1308122.1"/>
    <property type="molecule type" value="Genomic_DNA"/>
</dbReference>
<comment type="caution">
    <text evidence="17">The sequence shown here is derived from an EMBL/GenBank/DDBJ whole genome shotgun (WGS) entry which is preliminary data.</text>
</comment>
<feature type="repeat" description="ANK" evidence="9">
    <location>
        <begin position="1410"/>
        <end position="1448"/>
    </location>
</feature>
<comment type="subcellular location">
    <subcellularLocation>
        <location evidence="1">Nucleus</location>
    </subcellularLocation>
</comment>
<dbReference type="GO" id="GO:0005634">
    <property type="term" value="C:nucleus"/>
    <property type="evidence" value="ECO:0007669"/>
    <property type="project" value="UniProtKB-SubCell"/>
</dbReference>
<keyword evidence="18" id="KW-1185">Reference proteome</keyword>
<dbReference type="InterPro" id="IPR002110">
    <property type="entry name" value="Ankyrin_rpt"/>
</dbReference>
<evidence type="ECO:0000256" key="10">
    <source>
        <dbReference type="RuleBase" id="RU362114"/>
    </source>
</evidence>
<dbReference type="EC" id="2.4.2.-" evidence="10"/>
<evidence type="ECO:0000256" key="2">
    <source>
        <dbReference type="ARBA" id="ARBA00022676"/>
    </source>
</evidence>
<keyword evidence="3 10" id="KW-0808">Transferase</keyword>
<keyword evidence="4" id="KW-0548">Nucleotidyltransferase</keyword>
<dbReference type="PROSITE" id="PS51060">
    <property type="entry name" value="PARP_ALPHA_HD"/>
    <property type="match status" value="1"/>
</dbReference>
<dbReference type="PROSITE" id="PS50297">
    <property type="entry name" value="ANK_REP_REGION"/>
    <property type="match status" value="12"/>
</dbReference>
<feature type="repeat" description="ANK" evidence="9">
    <location>
        <begin position="1377"/>
        <end position="1409"/>
    </location>
</feature>
<gene>
    <name evidence="17" type="ORF">G6F64_006280</name>
</gene>
<feature type="domain" description="WGR" evidence="16">
    <location>
        <begin position="2262"/>
        <end position="2362"/>
    </location>
</feature>
<evidence type="ECO:0000256" key="12">
    <source>
        <dbReference type="SAM" id="MobiDB-lite"/>
    </source>
</evidence>
<evidence type="ECO:0000313" key="18">
    <source>
        <dbReference type="Proteomes" id="UP000716291"/>
    </source>
</evidence>
<keyword evidence="6 10" id="KW-0520">NAD</keyword>
<proteinExistence type="predicted"/>
<feature type="region of interest" description="Disordered" evidence="12">
    <location>
        <begin position="1"/>
        <end position="27"/>
    </location>
</feature>
<feature type="domain" description="PARP catalytic" evidence="14">
    <location>
        <begin position="2534"/>
        <end position="2760"/>
    </location>
</feature>
<feature type="repeat" description="ANK" evidence="9">
    <location>
        <begin position="1344"/>
        <end position="1376"/>
    </location>
</feature>
<evidence type="ECO:0000259" key="13">
    <source>
        <dbReference type="PROSITE" id="PS50175"/>
    </source>
</evidence>
<feature type="repeat" description="ANK" evidence="9">
    <location>
        <begin position="592"/>
        <end position="616"/>
    </location>
</feature>
<feature type="repeat" description="ANK" evidence="9">
    <location>
        <begin position="2034"/>
        <end position="2066"/>
    </location>
</feature>
<evidence type="ECO:0000256" key="3">
    <source>
        <dbReference type="ARBA" id="ARBA00022679"/>
    </source>
</evidence>
<dbReference type="Gene3D" id="1.25.40.20">
    <property type="entry name" value="Ankyrin repeat-containing domain"/>
    <property type="match status" value="7"/>
</dbReference>
<sequence>MTIASSKRQRKQLTKIAKPQRDHNRAMDKYTAKRDIIRKAIKRSAASVASNTKREVISILDFKVQSGQFVYLVQREGDQEALWENEASIEALDVLSAYQEKVHQQSGYSFQSRSLRASKARALMALKSADYVEILTYNDEDDHRSGTKRKTSSNDGGTGVKKGKSIGNRKTKAAVNLEAQMEERKVRRALREGISITEIMKQIESVDKKECCLMCAAGYYKECLEKDDLKEFVAAFDNTEHMPAPLNHDKYELGILSYSIVLGKEEFTKTIKEKMEEFHSKSVKRPEIPVRYIQYGAYTGRNYGRGAYGRMAFRQVQESRGNRQGDSAFYHGSNVMCQEYKLQLDIDFQLSREVIKGFMSHITKPVFQEMSTINSFKANIYDSSYPRCIYYTVEAGSRKLACELMQTDSFGRTTFNTLHVETLKFVDSQPLGSYRKPQILKNAFDAYGITPFHCAAINPSRAYLQEFYETLDAAERLTSDSFGRTVIFFAAASETSDCLEYLISQGVGVTQIDKYKMTPLMQAARFGRAHNVELIIKHLSEKKDTEDSSVIFQSLIRNKRTALHLAASFGHAETCRILIRYGCPVDAIESLDKRTALMYAAKNGHLECVRVLMEEGRADPEKGDKYSKNALHLACIDGRFDVVKYLLSQGVDADASDSSANRPSHYAAAFGHLSILHLLIGYGQANPGLSNVWRTTPCSIANVKGHVAIVKYLLDLPEHHINVNFKNEEGRSMLQHTVSESVSSKHDQELNLKKAKLLLHMNADVNSTDVIGDSCLHSLAKDTTYIKCLVSFYESFYPKKRRHTYGYDSNANKKTRAFENDDQDGIMYHKELAGMLIAYGADIDIQNQEGETPLASAMRSNNHSMVTFLIESGAKYWKDVDANGNNFIHYFSRFIAYIEQLQPHREMDCIQKNRLLAAADAMWEAIEKNQPANDDLKLIANTVNNEGYPPIVYGVSQAIRMQKASMVREKEMIRDMLGYTPPYSANYMQKHNVAEEAARNLPVNLTLSFDIWIKYMKLVLSKFSCNMDAVVALPKDYKKNNPKAKIYEYPEQTGYGAIHLAAHTQCFDLIQFLLQHGCDANLRVNIEGKLGNTPMTIAYHKKRDKSEELPNQRLETIEALKKKFTVTKPDFPAMLCKTIETLIQYHSCPYTAKTDHDSPIMKATFNMDIEILKSMCKATQSENAHINALNGLGQTPLLVAIDNISNHIKKKEAFDIEIVKLLLDTGADPNIQYGDGNTLFMKAISTSNALLAQTILEYSKVELQHHLKNKQCETALILSCSLNQEGIVDSYVKHLKATVYSCPLLLNTCDLQGNSPLSSAARNGNLIIVQDLLSLGADPNFCNYGVSSLAEAVKSKKIEVVQTLLDAGADVSYKTLEGNTALHIAVLTEKHQVVKLLLNYGANCNSVNNAQKTPLHFAIEATKKQNNRSFRVEKLLIHAGAHLNPKDNFGRTPLHYVFTKMDFVPLNRHTIIVAKKFCQISKELKSKKEIEHALDKFSNTYALDSNSCTDSWLIAGKKKHLEQKAIKEKKKHNPQEEIDMTNEEKERIKEYEGCIFEGELDIAERFDPIDIVKYLLNHEGIDCEAQDEFGRTPLHYAACVGAFSCTTMLIDRKVNINAMDADNNGALQLALQNGHVDYAVMLCNSGTSFKEKITLKNGKDMTTFGYSLSKSVINLAYLIMERGISLLESVRDILVNGKFHMVELLLQSVQNEALYDVLQDTNQNLWHVISDFTPFDSEIWHEYLHEIITRIAPLNLGIYPDKFMRTPLHYAAKHGQADLLKYMLESGKINLFDENGKSELYYAVESGDTESVKILINSGASICGQNKPKDDSMLLKAVKANHINIVRLLLEHNVDTDEDSHYNRPNAVMTACQNENIDILRLLIDAKANIDTPSMIERKDECGMKLISLVHPVFVASLKDDESIFKLLLRSGANPNVYGPNCYPEHGRSLFMFNVDNGKTQNQETLLEHKVDLNISDGPNNRSIFYQFLFAQLDEEELKGGEDRRIHNKKLKDSVFNKMIQEFEPQVSLVDVASGMTPLELAISKNNLVIAERLLLLNADPNIESCHTCPLPGFISFLNLPQTKIPSILHAILQNKLDMVMLICNKTQVPIRWLWHDREERNMLSYLFGCLNGYSSENTFMLEYLRNTMGNDAFRMALNMIDGQGNTPITYAYQRSNKQLFECLTQLEPTIKNITLEEDHTSHGTENMMEVDFISMHQIDEAAQLERELLQEEHDAKKKKDGIKEKVDMKAKVDPYSKLEKVGYVECDGADEPYDIMLLKVNINSWNEIESSAYKMSIIYNKVLDLYVLWTRWGAFGEEGQHQRTPYLTKEEAVAEFKSIFRSKTSNAWEDLSLFEAKPGKYDLLKESEHPKDMLLNDFDFMASSTPSYLPSGVLNAMKLICNYQYLSKVYKDTMIDMPLGQVPQKRIEEARQLLIEAKELNDKLKVARKNYNDKAQIQLAKLYTFQLAQKLIEYSQLMPKTNESKTAVFQPSSRYYNTAFDYEDEFEKLMDFSYVGFAANVILAAKHHMNEISPLDYAYRALNCSMKEITSSEAEYDMVMSYMNSTSKNHDLVHLFDVQRAEEQARFRPYESCPNRMLLWHGSRIGNIMGILKQGLRGAPNTAQNNGAMLGTGVYFADNFMKSLGYCHDSYMSAGSPYKIMLLCEVALGRIQTFSGPQKTDSALYDSVQALGQQVPDPFNTVFDKNGTRITFGPCVKNTFTEQTNDIVLNHNEYMVHDENRVRIRYLLVIKDSSLCALCFCSMVHDNVKLKDCKFSKYQYDHFNEYEKELLKAYLIHQQQTPKDIFDLDIDSYITNGLYKKKWNTPLDVNLDSRVCNSCSDYVLSMILENRMTSNNCSVDIPESIHQRPLCIYGRECRNQTDVGHTKKYQHWLKDKQIEETPTLTSEEIDDEEEDTMDIDEE</sequence>
<feature type="repeat" description="ANK" evidence="9">
    <location>
        <begin position="1829"/>
        <end position="1861"/>
    </location>
</feature>
<dbReference type="PROSITE" id="PS50175">
    <property type="entry name" value="ASP_PROT_RETROV"/>
    <property type="match status" value="1"/>
</dbReference>
<dbReference type="InterPro" id="IPR036616">
    <property type="entry name" value="Poly(ADP-ribose)pol_reg_dom_sf"/>
</dbReference>
<keyword evidence="11" id="KW-0175">Coiled coil</keyword>
<dbReference type="Gene3D" id="1.20.142.10">
    <property type="entry name" value="Poly(ADP-ribose) polymerase, regulatory domain"/>
    <property type="match status" value="1"/>
</dbReference>
<feature type="repeat" description="ANK" evidence="9">
    <location>
        <begin position="1589"/>
        <end position="1621"/>
    </location>
</feature>
<dbReference type="SMART" id="SM00248">
    <property type="entry name" value="ANK"/>
    <property type="match status" value="29"/>
</dbReference>
<feature type="repeat" description="ANK" evidence="9">
    <location>
        <begin position="1763"/>
        <end position="1787"/>
    </location>
</feature>
<feature type="region of interest" description="Disordered" evidence="12">
    <location>
        <begin position="2899"/>
        <end position="2923"/>
    </location>
</feature>
<protein>
    <recommendedName>
        <fullName evidence="10">Poly [ADP-ribose] polymerase</fullName>
        <shortName evidence="10">PARP</shortName>
        <ecNumber evidence="10">2.4.2.-</ecNumber>
    </recommendedName>
</protein>
<keyword evidence="8" id="KW-0539">Nucleus</keyword>
<evidence type="ECO:0000256" key="11">
    <source>
        <dbReference type="SAM" id="Coils"/>
    </source>
</evidence>
<evidence type="ECO:0000259" key="15">
    <source>
        <dbReference type="PROSITE" id="PS51060"/>
    </source>
</evidence>
<dbReference type="PROSITE" id="PS51059">
    <property type="entry name" value="PARP_CATALYTIC"/>
    <property type="match status" value="1"/>
</dbReference>
<dbReference type="Pfam" id="PF12796">
    <property type="entry name" value="Ank_2"/>
    <property type="match status" value="8"/>
</dbReference>
<dbReference type="SUPFAM" id="SSF48403">
    <property type="entry name" value="Ankyrin repeat"/>
    <property type="match status" value="4"/>
</dbReference>
<evidence type="ECO:0000259" key="14">
    <source>
        <dbReference type="PROSITE" id="PS51059"/>
    </source>
</evidence>
<dbReference type="CDD" id="cd07997">
    <property type="entry name" value="WGR_PARP"/>
    <property type="match status" value="1"/>
</dbReference>
<dbReference type="SUPFAM" id="SSF142921">
    <property type="entry name" value="WGR domain-like"/>
    <property type="match status" value="1"/>
</dbReference>
<evidence type="ECO:0000256" key="1">
    <source>
        <dbReference type="ARBA" id="ARBA00004123"/>
    </source>
</evidence>
<evidence type="ECO:0000256" key="6">
    <source>
        <dbReference type="ARBA" id="ARBA00023027"/>
    </source>
</evidence>
<dbReference type="PRINTS" id="PR01415">
    <property type="entry name" value="ANKYRIN"/>
</dbReference>
<dbReference type="Proteomes" id="UP000716291">
    <property type="component" value="Unassembled WGS sequence"/>
</dbReference>
<evidence type="ECO:0000259" key="16">
    <source>
        <dbReference type="PROSITE" id="PS51977"/>
    </source>
</evidence>
<dbReference type="GO" id="GO:0004190">
    <property type="term" value="F:aspartic-type endopeptidase activity"/>
    <property type="evidence" value="ECO:0007669"/>
    <property type="project" value="InterPro"/>
</dbReference>